<dbReference type="InterPro" id="IPR015919">
    <property type="entry name" value="Cadherin-like_sf"/>
</dbReference>
<keyword evidence="5" id="KW-1133">Transmembrane helix</keyword>
<evidence type="ECO:0000259" key="9">
    <source>
        <dbReference type="PROSITE" id="PS50268"/>
    </source>
</evidence>
<keyword evidence="11" id="KW-1185">Reference proteome</keyword>
<proteinExistence type="predicted"/>
<feature type="domain" description="Cadherin" evidence="9">
    <location>
        <begin position="206"/>
        <end position="271"/>
    </location>
</feature>
<evidence type="ECO:0000256" key="3">
    <source>
        <dbReference type="ARBA" id="ARBA00022737"/>
    </source>
</evidence>
<evidence type="ECO:0000313" key="10">
    <source>
        <dbReference type="EMBL" id="KAK2121678.1"/>
    </source>
</evidence>
<dbReference type="PANTHER" id="PTHR24026:SF36">
    <property type="entry name" value="CADHERIN EGF LAG SEVEN-PASS G-TYPE RECEPTOR 1"/>
    <property type="match status" value="1"/>
</dbReference>
<evidence type="ECO:0000256" key="5">
    <source>
        <dbReference type="ARBA" id="ARBA00022989"/>
    </source>
</evidence>
<evidence type="ECO:0000256" key="7">
    <source>
        <dbReference type="ARBA" id="ARBA00023180"/>
    </source>
</evidence>
<dbReference type="SMART" id="SM00112">
    <property type="entry name" value="CA"/>
    <property type="match status" value="8"/>
</dbReference>
<keyword evidence="3" id="KW-0677">Repeat</keyword>
<feature type="domain" description="Cadherin" evidence="9">
    <location>
        <begin position="431"/>
        <end position="488"/>
    </location>
</feature>
<keyword evidence="4 8" id="KW-0106">Calcium</keyword>
<feature type="domain" description="Cadherin" evidence="9">
    <location>
        <begin position="100"/>
        <end position="205"/>
    </location>
</feature>
<evidence type="ECO:0000256" key="2">
    <source>
        <dbReference type="ARBA" id="ARBA00022692"/>
    </source>
</evidence>
<protein>
    <submittedName>
        <fullName evidence="10">Cadherin EGF LAG seven-pass G-type receptor 1</fullName>
    </submittedName>
</protein>
<keyword evidence="10" id="KW-0675">Receptor</keyword>
<evidence type="ECO:0000313" key="11">
    <source>
        <dbReference type="Proteomes" id="UP001266305"/>
    </source>
</evidence>
<comment type="caution">
    <text evidence="10">The sequence shown here is derived from an EMBL/GenBank/DDBJ whole genome shotgun (WGS) entry which is preliminary data.</text>
</comment>
<evidence type="ECO:0000256" key="4">
    <source>
        <dbReference type="ARBA" id="ARBA00022837"/>
    </source>
</evidence>
<dbReference type="PROSITE" id="PS50268">
    <property type="entry name" value="CADHERIN_2"/>
    <property type="match status" value="8"/>
</dbReference>
<dbReference type="CDD" id="cd11304">
    <property type="entry name" value="Cadherin_repeat"/>
    <property type="match status" value="6"/>
</dbReference>
<dbReference type="PANTHER" id="PTHR24026">
    <property type="entry name" value="FAT ATYPICAL CADHERIN-RELATED"/>
    <property type="match status" value="1"/>
</dbReference>
<dbReference type="PROSITE" id="PS00232">
    <property type="entry name" value="CADHERIN_1"/>
    <property type="match status" value="3"/>
</dbReference>
<sequence length="877" mass="96830">MSGRGNLKFPMPNYQVALFENERAGTPLLQLHAHYTIESSYFRIDSATGAVSTASELDRETKETHVLRVKAVDYSTPPLSATTYITVLVKDTNDHSPVFEQSRGPRAVRENLEVGYEVLSIRASDRDSPVNANMGYRLLGGAWDVFQLNASSGVVSTRVVLDQEEAAEYQLLVEASDQGRNLGPLSATATVYIEVEDENDNYPQISEQNYVVQVPEDVGLNAAVLRVQASDRDQGQNAAIQYSILSGKVAGQFYLHSLSGILDVINPLDFEDVLDVIDNEPIFVSSPFQATVLENVPLGYSVVHIQAVDADSGENARLHYRLVDTASAFLGDGSAGPKNPVPAPDFPFQIHNSSGWITLCAELDREEVEHYSFGVEAVDHGSSPMSSSTSISIMVLDVNDNDLVFTQPTYELRLNEDAAMGSSVLTLQACDRNTNSRRGGGLITLALPLDYKQDQQYVLAVTASDGTRSHTADVLINVTDANTHRPVFQSSDYTVSVSEDRPVGTSIATLSANDEDTGENSRITYVIQDPVPQFRIDPDSGTMYTMMELDYEHQVAYTLTITALDNGISQNSDTTTLEILILDANDNTPQFLWDFYQGSIFEDAPPLTSILQENVAVYNLWAVAVDFGSPTALSASVEIQVTILDINDNAPMFEKDELELFVEENNPVGSVVAKIRAQDPDEGPNAQIMYQIVEGNMWHFFQLGLLNWDLRALVELDFEVRREYVLAVQATSAPLVSRATVHILLMDQKDNPPVLPDFQILFNNYVTNKSNSFPANSLNYTFLRGNELHLLLLDPTTGELQLSRDLDNNWPLKALMEVSVSGEWPLGQEEQLWMGCLENLRNPPRALPGMPGCIWAGRGELCKDLLPPIRCWGERPA</sequence>
<keyword evidence="6" id="KW-0472">Membrane</keyword>
<dbReference type="EMBL" id="JASSZA010000001">
    <property type="protein sequence ID" value="KAK2121678.1"/>
    <property type="molecule type" value="Genomic_DNA"/>
</dbReference>
<name>A0ABQ9WJ28_SAGOE</name>
<dbReference type="PRINTS" id="PR00205">
    <property type="entry name" value="CADHERIN"/>
</dbReference>
<feature type="domain" description="Cadherin" evidence="9">
    <location>
        <begin position="613"/>
        <end position="653"/>
    </location>
</feature>
<accession>A0ABQ9WJ28</accession>
<evidence type="ECO:0000256" key="6">
    <source>
        <dbReference type="ARBA" id="ARBA00023136"/>
    </source>
</evidence>
<organism evidence="10 11">
    <name type="scientific">Saguinus oedipus</name>
    <name type="common">Cotton-top tamarin</name>
    <name type="synonym">Oedipomidas oedipus</name>
    <dbReference type="NCBI Taxonomy" id="9490"/>
    <lineage>
        <taxon>Eukaryota</taxon>
        <taxon>Metazoa</taxon>
        <taxon>Chordata</taxon>
        <taxon>Craniata</taxon>
        <taxon>Vertebrata</taxon>
        <taxon>Euteleostomi</taxon>
        <taxon>Mammalia</taxon>
        <taxon>Eutheria</taxon>
        <taxon>Euarchontoglires</taxon>
        <taxon>Primates</taxon>
        <taxon>Haplorrhini</taxon>
        <taxon>Platyrrhini</taxon>
        <taxon>Cebidae</taxon>
        <taxon>Callitrichinae</taxon>
        <taxon>Saguinus</taxon>
    </lineage>
</organism>
<dbReference type="InterPro" id="IPR002126">
    <property type="entry name" value="Cadherin-like_dom"/>
</dbReference>
<dbReference type="Pfam" id="PF00028">
    <property type="entry name" value="Cadherin"/>
    <property type="match status" value="6"/>
</dbReference>
<keyword evidence="2" id="KW-0812">Transmembrane</keyword>
<feature type="domain" description="Cadherin" evidence="9">
    <location>
        <begin position="38"/>
        <end position="99"/>
    </location>
</feature>
<dbReference type="Proteomes" id="UP001266305">
    <property type="component" value="Unassembled WGS sequence"/>
</dbReference>
<evidence type="ECO:0000256" key="1">
    <source>
        <dbReference type="ARBA" id="ARBA00004370"/>
    </source>
</evidence>
<dbReference type="SUPFAM" id="SSF49313">
    <property type="entry name" value="Cadherin-like"/>
    <property type="match status" value="8"/>
</dbReference>
<dbReference type="InterPro" id="IPR020894">
    <property type="entry name" value="Cadherin_CS"/>
</dbReference>
<feature type="domain" description="Cadherin" evidence="9">
    <location>
        <begin position="284"/>
        <end position="410"/>
    </location>
</feature>
<keyword evidence="7" id="KW-0325">Glycoprotein</keyword>
<gene>
    <name evidence="10" type="primary">CELSR1_2</name>
    <name evidence="10" type="ORF">P7K49_003064</name>
</gene>
<evidence type="ECO:0000256" key="8">
    <source>
        <dbReference type="PROSITE-ProRule" id="PRU00043"/>
    </source>
</evidence>
<comment type="subcellular location">
    <subcellularLocation>
        <location evidence="1">Membrane</location>
    </subcellularLocation>
</comment>
<feature type="domain" description="Cadherin" evidence="9">
    <location>
        <begin position="489"/>
        <end position="591"/>
    </location>
</feature>
<dbReference type="Gene3D" id="2.60.40.60">
    <property type="entry name" value="Cadherins"/>
    <property type="match status" value="9"/>
</dbReference>
<feature type="domain" description="Cadherin" evidence="9">
    <location>
        <begin position="654"/>
        <end position="755"/>
    </location>
</feature>
<reference evidence="10 11" key="1">
    <citation type="submission" date="2023-05" db="EMBL/GenBank/DDBJ databases">
        <title>B98-5 Cell Line De Novo Hybrid Assembly: An Optical Mapping Approach.</title>
        <authorList>
            <person name="Kananen K."/>
            <person name="Auerbach J.A."/>
            <person name="Kautto E."/>
            <person name="Blachly J.S."/>
        </authorList>
    </citation>
    <scope>NUCLEOTIDE SEQUENCE [LARGE SCALE GENOMIC DNA]</scope>
    <source>
        <strain evidence="10">B95-8</strain>
        <tissue evidence="10">Cell line</tissue>
    </source>
</reference>